<accession>A0ABV7GE28</accession>
<keyword evidence="3" id="KW-1185">Reference proteome</keyword>
<gene>
    <name evidence="2" type="ORF">ACFOE0_15735</name>
</gene>
<dbReference type="InterPro" id="IPR050767">
    <property type="entry name" value="Sel1_AlgK"/>
</dbReference>
<dbReference type="Pfam" id="PF08238">
    <property type="entry name" value="Sel1"/>
    <property type="match status" value="4"/>
</dbReference>
<protein>
    <submittedName>
        <fullName evidence="2">Tetratricopeptide repeat protein</fullName>
    </submittedName>
</protein>
<dbReference type="SMART" id="SM00671">
    <property type="entry name" value="SEL1"/>
    <property type="match status" value="4"/>
</dbReference>
<reference evidence="3" key="1">
    <citation type="journal article" date="2019" name="Int. J. Syst. Evol. Microbiol.">
        <title>The Global Catalogue of Microorganisms (GCM) 10K type strain sequencing project: providing services to taxonomists for standard genome sequencing and annotation.</title>
        <authorList>
            <consortium name="The Broad Institute Genomics Platform"/>
            <consortium name="The Broad Institute Genome Sequencing Center for Infectious Disease"/>
            <person name="Wu L."/>
            <person name="Ma J."/>
        </authorList>
    </citation>
    <scope>NUCLEOTIDE SEQUENCE [LARGE SCALE GENOMIC DNA]</scope>
    <source>
        <strain evidence="3">KCTC 52277</strain>
    </source>
</reference>
<feature type="signal peptide" evidence="1">
    <location>
        <begin position="1"/>
        <end position="24"/>
    </location>
</feature>
<dbReference type="SUPFAM" id="SSF81901">
    <property type="entry name" value="HCP-like"/>
    <property type="match status" value="1"/>
</dbReference>
<comment type="caution">
    <text evidence="2">The sequence shown here is derived from an EMBL/GenBank/DDBJ whole genome shotgun (WGS) entry which is preliminary data.</text>
</comment>
<dbReference type="Gene3D" id="1.25.40.10">
    <property type="entry name" value="Tetratricopeptide repeat domain"/>
    <property type="match status" value="1"/>
</dbReference>
<evidence type="ECO:0000313" key="3">
    <source>
        <dbReference type="Proteomes" id="UP001595621"/>
    </source>
</evidence>
<dbReference type="PANTHER" id="PTHR11102">
    <property type="entry name" value="SEL-1-LIKE PROTEIN"/>
    <property type="match status" value="1"/>
</dbReference>
<dbReference type="RefSeq" id="WP_248936135.1">
    <property type="nucleotide sequence ID" value="NZ_JAKILF010000004.1"/>
</dbReference>
<dbReference type="EMBL" id="JBHRTD010000017">
    <property type="protein sequence ID" value="MFC3139620.1"/>
    <property type="molecule type" value="Genomic_DNA"/>
</dbReference>
<evidence type="ECO:0000256" key="1">
    <source>
        <dbReference type="SAM" id="SignalP"/>
    </source>
</evidence>
<keyword evidence="1" id="KW-0732">Signal</keyword>
<dbReference type="Proteomes" id="UP001595621">
    <property type="component" value="Unassembled WGS sequence"/>
</dbReference>
<name>A0ABV7GE28_9GAMM</name>
<sequence>MKIKTQPISLVLMVILSASGIANASEANVDLAKDVDSPLAEHYQAALNGESEGLMAMVSLYERIPGWGSEEPLQYWLEQLADKGDIGAKAKLCEFENQVAFDYCLSAAMSGDTQAMLSIADKYSFGDGVRLSEKMEAYWLLKAAQAGDSRAQEDIGISYFWGRNVPKDYQQAYHWFTLAAQQGEPSAQRFLGQMYLEGTGPVAQDYAQALDWLQQASEQGESTAQMELAIMYYKGVGVEQKKVEAYAWMRLALERVLGIHKREWNNNLASIKSGLSEADIAQGEKLLQKLHEEYLD</sequence>
<organism evidence="2 3">
    <name type="scientific">Shewanella submarina</name>
    <dbReference type="NCBI Taxonomy" id="2016376"/>
    <lineage>
        <taxon>Bacteria</taxon>
        <taxon>Pseudomonadati</taxon>
        <taxon>Pseudomonadota</taxon>
        <taxon>Gammaproteobacteria</taxon>
        <taxon>Alteromonadales</taxon>
        <taxon>Shewanellaceae</taxon>
        <taxon>Shewanella</taxon>
    </lineage>
</organism>
<proteinExistence type="predicted"/>
<feature type="chain" id="PRO_5045612729" evidence="1">
    <location>
        <begin position="25"/>
        <end position="296"/>
    </location>
</feature>
<evidence type="ECO:0000313" key="2">
    <source>
        <dbReference type="EMBL" id="MFC3139620.1"/>
    </source>
</evidence>
<dbReference type="PANTHER" id="PTHR11102:SF160">
    <property type="entry name" value="ERAD-ASSOCIATED E3 UBIQUITIN-PROTEIN LIGASE COMPONENT HRD3"/>
    <property type="match status" value="1"/>
</dbReference>
<dbReference type="InterPro" id="IPR006597">
    <property type="entry name" value="Sel1-like"/>
</dbReference>
<dbReference type="InterPro" id="IPR011990">
    <property type="entry name" value="TPR-like_helical_dom_sf"/>
</dbReference>